<reference evidence="8 9" key="1">
    <citation type="journal article" date="2012" name="Science">
        <title>The Paleozoic origin of enzymatic lignin decomposition reconstructed from 31 fungal genomes.</title>
        <authorList>
            <person name="Floudas D."/>
            <person name="Binder M."/>
            <person name="Riley R."/>
            <person name="Barry K."/>
            <person name="Blanchette R.A."/>
            <person name="Henrissat B."/>
            <person name="Martinez A.T."/>
            <person name="Otillar R."/>
            <person name="Spatafora J.W."/>
            <person name="Yadav J.S."/>
            <person name="Aerts A."/>
            <person name="Benoit I."/>
            <person name="Boyd A."/>
            <person name="Carlson A."/>
            <person name="Copeland A."/>
            <person name="Coutinho P.M."/>
            <person name="de Vries R.P."/>
            <person name="Ferreira P."/>
            <person name="Findley K."/>
            <person name="Foster B."/>
            <person name="Gaskell J."/>
            <person name="Glotzer D."/>
            <person name="Gorecki P."/>
            <person name="Heitman J."/>
            <person name="Hesse C."/>
            <person name="Hori C."/>
            <person name="Igarashi K."/>
            <person name="Jurgens J.A."/>
            <person name="Kallen N."/>
            <person name="Kersten P."/>
            <person name="Kohler A."/>
            <person name="Kuees U."/>
            <person name="Kumar T.K.A."/>
            <person name="Kuo A."/>
            <person name="LaButti K."/>
            <person name="Larrondo L.F."/>
            <person name="Lindquist E."/>
            <person name="Ling A."/>
            <person name="Lombard V."/>
            <person name="Lucas S."/>
            <person name="Lundell T."/>
            <person name="Martin R."/>
            <person name="McLaughlin D.J."/>
            <person name="Morgenstern I."/>
            <person name="Morin E."/>
            <person name="Murat C."/>
            <person name="Nagy L.G."/>
            <person name="Nolan M."/>
            <person name="Ohm R.A."/>
            <person name="Patyshakuliyeva A."/>
            <person name="Rokas A."/>
            <person name="Ruiz-Duenas F.J."/>
            <person name="Sabat G."/>
            <person name="Salamov A."/>
            <person name="Samejima M."/>
            <person name="Schmutz J."/>
            <person name="Slot J.C."/>
            <person name="St John F."/>
            <person name="Stenlid J."/>
            <person name="Sun H."/>
            <person name="Sun S."/>
            <person name="Syed K."/>
            <person name="Tsang A."/>
            <person name="Wiebenga A."/>
            <person name="Young D."/>
            <person name="Pisabarro A."/>
            <person name="Eastwood D.C."/>
            <person name="Martin F."/>
            <person name="Cullen D."/>
            <person name="Grigoriev I.V."/>
            <person name="Hibbett D.S."/>
        </authorList>
    </citation>
    <scope>NUCLEOTIDE SEQUENCE [LARGE SCALE GENOMIC DNA]</scope>
    <source>
        <strain evidence="8 9">ATCC 11539</strain>
    </source>
</reference>
<dbReference type="PANTHER" id="PTHR45875:SF1">
    <property type="entry name" value="METHYLTRANSFERASE N6AMT1"/>
    <property type="match status" value="1"/>
</dbReference>
<dbReference type="KEGG" id="gtr:GLOTRDRAFT_69223"/>
<dbReference type="eggNOG" id="KOG3191">
    <property type="taxonomic scope" value="Eukaryota"/>
</dbReference>
<dbReference type="Proteomes" id="UP000030669">
    <property type="component" value="Unassembled WGS sequence"/>
</dbReference>
<dbReference type="GO" id="GO:0008276">
    <property type="term" value="F:protein methyltransferase activity"/>
    <property type="evidence" value="ECO:0007669"/>
    <property type="project" value="TreeGrafter"/>
</dbReference>
<name>S7QP22_GLOTA</name>
<evidence type="ECO:0000256" key="1">
    <source>
        <dbReference type="ARBA" id="ARBA00004123"/>
    </source>
</evidence>
<proteinExistence type="inferred from homology"/>
<comment type="subcellular location">
    <subcellularLocation>
        <location evidence="1">Nucleus</location>
    </subcellularLocation>
</comment>
<dbReference type="EMBL" id="KB469296">
    <property type="protein sequence ID" value="EPQ61057.1"/>
    <property type="molecule type" value="Genomic_DNA"/>
</dbReference>
<accession>S7QP22</accession>
<evidence type="ECO:0000256" key="4">
    <source>
        <dbReference type="ARBA" id="ARBA00022679"/>
    </source>
</evidence>
<dbReference type="InterPro" id="IPR007848">
    <property type="entry name" value="Small_mtfrase_dom"/>
</dbReference>
<sequence>MIPTPDLSHLSHKDYEHVYEPAEDTFILLDALEEDADCLKQVQPRICLEIGSGSGCVSCFVGAILGHTSLYLCTDINPHAARCTVATGVRNQIRLDAIIAPFAHPLLDRLKGSVDLLLFNPPYVPTVEEEAANAQHHADIAGAWAGGEDGMQVTNELLGLVEHLLSPTGQFYLVAVKQNDVPSIQRRMFDEHGLRSEVVLERRAGVEHLFVIKFFRGCPPTKQVIEFCH</sequence>
<dbReference type="GO" id="GO:0003676">
    <property type="term" value="F:nucleic acid binding"/>
    <property type="evidence" value="ECO:0007669"/>
    <property type="project" value="InterPro"/>
</dbReference>
<dbReference type="Gene3D" id="3.40.50.150">
    <property type="entry name" value="Vaccinia Virus protein VP39"/>
    <property type="match status" value="1"/>
</dbReference>
<dbReference type="GO" id="GO:0032259">
    <property type="term" value="P:methylation"/>
    <property type="evidence" value="ECO:0007669"/>
    <property type="project" value="UniProtKB-KW"/>
</dbReference>
<dbReference type="PANTHER" id="PTHR45875">
    <property type="entry name" value="METHYLTRANSFERASE N6AMT1"/>
    <property type="match status" value="1"/>
</dbReference>
<dbReference type="InterPro" id="IPR029063">
    <property type="entry name" value="SAM-dependent_MTases_sf"/>
</dbReference>
<dbReference type="GeneID" id="19307960"/>
<evidence type="ECO:0000259" key="7">
    <source>
        <dbReference type="Pfam" id="PF05175"/>
    </source>
</evidence>
<evidence type="ECO:0000256" key="6">
    <source>
        <dbReference type="ARBA" id="ARBA00023242"/>
    </source>
</evidence>
<comment type="similarity">
    <text evidence="2">Belongs to the eukaryotic/archaeal PrmC-related family.</text>
</comment>
<dbReference type="FunFam" id="3.40.50.150:FF:000077">
    <property type="entry name" value="HemK methyltransferase family member 2"/>
    <property type="match status" value="1"/>
</dbReference>
<dbReference type="GO" id="GO:0035657">
    <property type="term" value="C:eRF1 methyltransferase complex"/>
    <property type="evidence" value="ECO:0007669"/>
    <property type="project" value="TreeGrafter"/>
</dbReference>
<dbReference type="STRING" id="670483.S7QP22"/>
<dbReference type="InterPro" id="IPR004557">
    <property type="entry name" value="PrmC-related"/>
</dbReference>
<dbReference type="NCBIfam" id="TIGR00537">
    <property type="entry name" value="hemK_rel_arch"/>
    <property type="match status" value="1"/>
</dbReference>
<dbReference type="InterPro" id="IPR052190">
    <property type="entry name" value="Euk-Arch_PrmC-MTase"/>
</dbReference>
<evidence type="ECO:0000313" key="9">
    <source>
        <dbReference type="Proteomes" id="UP000030669"/>
    </source>
</evidence>
<dbReference type="OMA" id="EWDDWME"/>
<dbReference type="AlphaFoldDB" id="S7QP22"/>
<dbReference type="GO" id="GO:0005634">
    <property type="term" value="C:nucleus"/>
    <property type="evidence" value="ECO:0007669"/>
    <property type="project" value="UniProtKB-SubCell"/>
</dbReference>
<organism evidence="8 9">
    <name type="scientific">Gloeophyllum trabeum (strain ATCC 11539 / FP-39264 / Madison 617)</name>
    <name type="common">Brown rot fungus</name>
    <dbReference type="NCBI Taxonomy" id="670483"/>
    <lineage>
        <taxon>Eukaryota</taxon>
        <taxon>Fungi</taxon>
        <taxon>Dikarya</taxon>
        <taxon>Basidiomycota</taxon>
        <taxon>Agaricomycotina</taxon>
        <taxon>Agaricomycetes</taxon>
        <taxon>Gloeophyllales</taxon>
        <taxon>Gloeophyllaceae</taxon>
        <taxon>Gloeophyllum</taxon>
    </lineage>
</organism>
<keyword evidence="6" id="KW-0539">Nucleus</keyword>
<dbReference type="RefSeq" id="XP_007861317.1">
    <property type="nucleotide sequence ID" value="XM_007863126.1"/>
</dbReference>
<keyword evidence="4" id="KW-0808">Transferase</keyword>
<dbReference type="GO" id="GO:0008757">
    <property type="term" value="F:S-adenosylmethionine-dependent methyltransferase activity"/>
    <property type="evidence" value="ECO:0007669"/>
    <property type="project" value="TreeGrafter"/>
</dbReference>
<evidence type="ECO:0000313" key="8">
    <source>
        <dbReference type="EMBL" id="EPQ61057.1"/>
    </source>
</evidence>
<dbReference type="OrthoDB" id="406152at2759"/>
<evidence type="ECO:0000256" key="5">
    <source>
        <dbReference type="ARBA" id="ARBA00022691"/>
    </source>
</evidence>
<dbReference type="HOGENOM" id="CLU_018398_6_0_1"/>
<keyword evidence="3 8" id="KW-0489">Methyltransferase</keyword>
<dbReference type="SUPFAM" id="SSF53335">
    <property type="entry name" value="S-adenosyl-L-methionine-dependent methyltransferases"/>
    <property type="match status" value="1"/>
</dbReference>
<dbReference type="CDD" id="cd02440">
    <property type="entry name" value="AdoMet_MTases"/>
    <property type="match status" value="1"/>
</dbReference>
<gene>
    <name evidence="8" type="ORF">GLOTRDRAFT_69223</name>
</gene>
<dbReference type="PROSITE" id="PS00092">
    <property type="entry name" value="N6_MTASE"/>
    <property type="match status" value="1"/>
</dbReference>
<dbReference type="InterPro" id="IPR002052">
    <property type="entry name" value="DNA_methylase_N6_adenine_CS"/>
</dbReference>
<evidence type="ECO:0000256" key="2">
    <source>
        <dbReference type="ARBA" id="ARBA00006149"/>
    </source>
</evidence>
<evidence type="ECO:0000256" key="3">
    <source>
        <dbReference type="ARBA" id="ARBA00022603"/>
    </source>
</evidence>
<dbReference type="Pfam" id="PF05175">
    <property type="entry name" value="MTS"/>
    <property type="match status" value="1"/>
</dbReference>
<keyword evidence="5" id="KW-0949">S-adenosyl-L-methionine</keyword>
<protein>
    <submittedName>
        <fullName evidence="8">Putative methylase</fullName>
    </submittedName>
</protein>
<keyword evidence="9" id="KW-1185">Reference proteome</keyword>
<feature type="domain" description="Methyltransferase small" evidence="7">
    <location>
        <begin position="39"/>
        <end position="130"/>
    </location>
</feature>